<dbReference type="AlphaFoldDB" id="A0A9D1NBB8"/>
<name>A0A9D1NBB8_9FIRM</name>
<reference evidence="2" key="1">
    <citation type="submission" date="2020-10" db="EMBL/GenBank/DDBJ databases">
        <authorList>
            <person name="Gilroy R."/>
        </authorList>
    </citation>
    <scope>NUCLEOTIDE SEQUENCE</scope>
    <source>
        <strain evidence="2">23406</strain>
    </source>
</reference>
<organism evidence="2 3">
    <name type="scientific">Candidatus Stercoripulliclostridium merdipullorum</name>
    <dbReference type="NCBI Taxonomy" id="2840952"/>
    <lineage>
        <taxon>Bacteria</taxon>
        <taxon>Bacillati</taxon>
        <taxon>Bacillota</taxon>
        <taxon>Clostridia</taxon>
        <taxon>Eubacteriales</taxon>
        <taxon>Candidatus Stercoripulliclostridium</taxon>
    </lineage>
</organism>
<proteinExistence type="predicted"/>
<keyword evidence="1" id="KW-1133">Transmembrane helix</keyword>
<feature type="transmembrane region" description="Helical" evidence="1">
    <location>
        <begin position="12"/>
        <end position="33"/>
    </location>
</feature>
<evidence type="ECO:0000313" key="3">
    <source>
        <dbReference type="Proteomes" id="UP000886891"/>
    </source>
</evidence>
<dbReference type="Proteomes" id="UP000886891">
    <property type="component" value="Unassembled WGS sequence"/>
</dbReference>
<keyword evidence="1" id="KW-0812">Transmembrane</keyword>
<evidence type="ECO:0000256" key="1">
    <source>
        <dbReference type="SAM" id="Phobius"/>
    </source>
</evidence>
<gene>
    <name evidence="2" type="ORF">IAB14_02515</name>
</gene>
<protein>
    <recommendedName>
        <fullName evidence="4">Fibronectin type III domain-containing protein</fullName>
    </recommendedName>
</protein>
<keyword evidence="1" id="KW-0472">Membrane</keyword>
<sequence length="258" mass="29566">MARLSPKQTKVLIAVVIVIVMAAGILTGVLVPLSRPLATPQEVGVAYVTGEPTYRIRLQWAEVTGAVGYRIEYVYDLLDETEVLVKTVEETYVEFERVRGTLRYRVRALHRYPQRDSAFSDWKTYDVEGFVLDSFSEAALQFLPSTDDRGNPCYRINTAVWSDVTYVYRSHVYHVEFYQLATVAPNTSEIVALENAQIYSANELKDHKFYMKSGTYRFYIRPVNYAYFGEAGAPVYDPRHLYTLYAVPDWTIVEFTAA</sequence>
<evidence type="ECO:0008006" key="4">
    <source>
        <dbReference type="Google" id="ProtNLM"/>
    </source>
</evidence>
<reference evidence="2" key="2">
    <citation type="journal article" date="2021" name="PeerJ">
        <title>Extensive microbial diversity within the chicken gut microbiome revealed by metagenomics and culture.</title>
        <authorList>
            <person name="Gilroy R."/>
            <person name="Ravi A."/>
            <person name="Getino M."/>
            <person name="Pursley I."/>
            <person name="Horton D.L."/>
            <person name="Alikhan N.F."/>
            <person name="Baker D."/>
            <person name="Gharbi K."/>
            <person name="Hall N."/>
            <person name="Watson M."/>
            <person name="Adriaenssens E.M."/>
            <person name="Foster-Nyarko E."/>
            <person name="Jarju S."/>
            <person name="Secka A."/>
            <person name="Antonio M."/>
            <person name="Oren A."/>
            <person name="Chaudhuri R.R."/>
            <person name="La Ragione R."/>
            <person name="Hildebrand F."/>
            <person name="Pallen M.J."/>
        </authorList>
    </citation>
    <scope>NUCLEOTIDE SEQUENCE</scope>
    <source>
        <strain evidence="2">23406</strain>
    </source>
</reference>
<dbReference type="EMBL" id="DVOH01000017">
    <property type="protein sequence ID" value="HIU99971.1"/>
    <property type="molecule type" value="Genomic_DNA"/>
</dbReference>
<comment type="caution">
    <text evidence="2">The sequence shown here is derived from an EMBL/GenBank/DDBJ whole genome shotgun (WGS) entry which is preliminary data.</text>
</comment>
<accession>A0A9D1NBB8</accession>
<evidence type="ECO:0000313" key="2">
    <source>
        <dbReference type="EMBL" id="HIU99971.1"/>
    </source>
</evidence>